<sequence length="213" mass="24727">MLQLMMKDFRIQNKKIVIVLVIMAIFMQMSIERDSFIKVGIILALIASLMSINANFNSRQTSDGDQLNLLLSLPIKRKQIIAATYLMIGVWYLIGYILFCITDLLTTFIIQRKSSVDNPFIDVRTFVFGFCLTLILLSIYYVSYYRFNNKSVQMTTQFIWASLMALVPWMKLNPHLDSNQMSLEIILLIAVLVLVIVPITYWRTVQCFEKKDI</sequence>
<feature type="transmembrane region" description="Helical" evidence="1">
    <location>
        <begin position="37"/>
        <end position="56"/>
    </location>
</feature>
<name>V6IWW5_9BACL</name>
<feature type="transmembrane region" description="Helical" evidence="1">
    <location>
        <begin position="85"/>
        <end position="111"/>
    </location>
</feature>
<organism evidence="2 3">
    <name type="scientific">Sporolactobacillus laevolacticus DSM 442</name>
    <dbReference type="NCBI Taxonomy" id="1395513"/>
    <lineage>
        <taxon>Bacteria</taxon>
        <taxon>Bacillati</taxon>
        <taxon>Bacillota</taxon>
        <taxon>Bacilli</taxon>
        <taxon>Bacillales</taxon>
        <taxon>Sporolactobacillaceae</taxon>
        <taxon>Sporolactobacillus</taxon>
    </lineage>
</organism>
<feature type="transmembrane region" description="Helical" evidence="1">
    <location>
        <begin position="123"/>
        <end position="142"/>
    </location>
</feature>
<accession>V6IWW5</accession>
<keyword evidence="1" id="KW-0472">Membrane</keyword>
<proteinExistence type="predicted"/>
<dbReference type="InterPro" id="IPR025699">
    <property type="entry name" value="ABC2_memb-like"/>
</dbReference>
<feature type="transmembrane region" description="Helical" evidence="1">
    <location>
        <begin position="12"/>
        <end position="31"/>
    </location>
</feature>
<dbReference type="PATRIC" id="fig|1395513.3.peg.2059"/>
<keyword evidence="1" id="KW-0812">Transmembrane</keyword>
<evidence type="ECO:0000313" key="2">
    <source>
        <dbReference type="EMBL" id="EST11777.1"/>
    </source>
</evidence>
<evidence type="ECO:0000313" key="3">
    <source>
        <dbReference type="Proteomes" id="UP000018296"/>
    </source>
</evidence>
<dbReference type="PANTHER" id="PTHR41309:SF2">
    <property type="entry name" value="MEMBRANE PROTEIN"/>
    <property type="match status" value="1"/>
</dbReference>
<dbReference type="EMBL" id="AWTC01000009">
    <property type="protein sequence ID" value="EST11777.1"/>
    <property type="molecule type" value="Genomic_DNA"/>
</dbReference>
<comment type="caution">
    <text evidence="2">The sequence shown here is derived from an EMBL/GenBank/DDBJ whole genome shotgun (WGS) entry which is preliminary data.</text>
</comment>
<dbReference type="PANTHER" id="PTHR41309">
    <property type="entry name" value="MEMBRANE PROTEIN-RELATED"/>
    <property type="match status" value="1"/>
</dbReference>
<reference evidence="2 3" key="1">
    <citation type="journal article" date="2013" name="Genome Announc.">
        <title>Genome Sequence of Sporolactobacillus laevolacticus DSM442, an Efficient Polymer-Grade D-Lactate Producer from Agricultural Waste Cottonseed as a Nitrogen Source.</title>
        <authorList>
            <person name="Wang H."/>
            <person name="Wang L."/>
            <person name="Ju J."/>
            <person name="Yu B."/>
            <person name="Ma Y."/>
        </authorList>
    </citation>
    <scope>NUCLEOTIDE SEQUENCE [LARGE SCALE GENOMIC DNA]</scope>
    <source>
        <strain evidence="2 3">DSM 442</strain>
    </source>
</reference>
<dbReference type="Proteomes" id="UP000018296">
    <property type="component" value="Unassembled WGS sequence"/>
</dbReference>
<evidence type="ECO:0000256" key="1">
    <source>
        <dbReference type="SAM" id="Phobius"/>
    </source>
</evidence>
<dbReference type="RefSeq" id="WP_023510296.1">
    <property type="nucleotide sequence ID" value="NZ_AWTC01000009.1"/>
</dbReference>
<dbReference type="OrthoDB" id="9892534at2"/>
<feature type="transmembrane region" description="Helical" evidence="1">
    <location>
        <begin position="182"/>
        <end position="202"/>
    </location>
</feature>
<feature type="transmembrane region" description="Helical" evidence="1">
    <location>
        <begin position="154"/>
        <end position="170"/>
    </location>
</feature>
<protein>
    <submittedName>
        <fullName evidence="2">Uncharacterized protein</fullName>
    </submittedName>
</protein>
<dbReference type="AlphaFoldDB" id="V6IWW5"/>
<dbReference type="STRING" id="1395513.P343_10215"/>
<dbReference type="Pfam" id="PF13346">
    <property type="entry name" value="ABC2_membrane_5"/>
    <property type="match status" value="1"/>
</dbReference>
<gene>
    <name evidence="2" type="ORF">P343_10215</name>
</gene>
<keyword evidence="1" id="KW-1133">Transmembrane helix</keyword>
<keyword evidence="3" id="KW-1185">Reference proteome</keyword>